<dbReference type="PANTHER" id="PTHR33164">
    <property type="entry name" value="TRANSCRIPTIONAL REGULATOR, MARR FAMILY"/>
    <property type="match status" value="1"/>
</dbReference>
<dbReference type="EMBL" id="CP090978">
    <property type="protein sequence ID" value="UJF35159.1"/>
    <property type="molecule type" value="Genomic_DNA"/>
</dbReference>
<dbReference type="Proteomes" id="UP001649230">
    <property type="component" value="Chromosome"/>
</dbReference>
<dbReference type="PROSITE" id="PS50995">
    <property type="entry name" value="HTH_MARR_2"/>
    <property type="match status" value="1"/>
</dbReference>
<dbReference type="SMART" id="SM00347">
    <property type="entry name" value="HTH_MARR"/>
    <property type="match status" value="1"/>
</dbReference>
<evidence type="ECO:0000313" key="4">
    <source>
        <dbReference type="Proteomes" id="UP001649230"/>
    </source>
</evidence>
<dbReference type="InterPro" id="IPR036390">
    <property type="entry name" value="WH_DNA-bd_sf"/>
</dbReference>
<dbReference type="PANTHER" id="PTHR33164:SF103">
    <property type="entry name" value="REGULATORY PROTEIN MARR"/>
    <property type="match status" value="1"/>
</dbReference>
<keyword evidence="1" id="KW-0238">DNA-binding</keyword>
<keyword evidence="4" id="KW-1185">Reference proteome</keyword>
<dbReference type="SUPFAM" id="SSF46785">
    <property type="entry name" value="Winged helix' DNA-binding domain"/>
    <property type="match status" value="1"/>
</dbReference>
<protein>
    <submittedName>
        <fullName evidence="3">MarR family transcriptional regulator</fullName>
    </submittedName>
</protein>
<sequence>MKPTNSPADRPIHAAELIQAIFRSAHYFRQGFETGFSESGVPSYLTGPRLRLLSMIADAGQIRMNDLAAKMGIKPMTVTQFVDALEKEGVLIRTPDPTDRRATLLQLTESAPPQMRKARQVFNELSENLLHGLSNEQRMQLYDILSVLEGFRHSCSSDEKNKE</sequence>
<feature type="domain" description="HTH marR-type" evidence="2">
    <location>
        <begin position="14"/>
        <end position="150"/>
    </location>
</feature>
<dbReference type="Pfam" id="PF01047">
    <property type="entry name" value="MarR"/>
    <property type="match status" value="1"/>
</dbReference>
<dbReference type="InterPro" id="IPR039422">
    <property type="entry name" value="MarR/SlyA-like"/>
</dbReference>
<dbReference type="InterPro" id="IPR036388">
    <property type="entry name" value="WH-like_DNA-bd_sf"/>
</dbReference>
<dbReference type="RefSeq" id="WP_235121731.1">
    <property type="nucleotide sequence ID" value="NZ_CP090978.1"/>
</dbReference>
<evidence type="ECO:0000313" key="3">
    <source>
        <dbReference type="EMBL" id="UJF35159.1"/>
    </source>
</evidence>
<dbReference type="Gene3D" id="1.10.10.10">
    <property type="entry name" value="Winged helix-like DNA-binding domain superfamily/Winged helix DNA-binding domain"/>
    <property type="match status" value="1"/>
</dbReference>
<evidence type="ECO:0000256" key="1">
    <source>
        <dbReference type="ARBA" id="ARBA00023125"/>
    </source>
</evidence>
<name>A0ABY3SM78_9BACL</name>
<accession>A0ABY3SM78</accession>
<dbReference type="InterPro" id="IPR000835">
    <property type="entry name" value="HTH_MarR-typ"/>
</dbReference>
<organism evidence="3 4">
    <name type="scientific">Paenibacillus hexagrammi</name>
    <dbReference type="NCBI Taxonomy" id="2908839"/>
    <lineage>
        <taxon>Bacteria</taxon>
        <taxon>Bacillati</taxon>
        <taxon>Bacillota</taxon>
        <taxon>Bacilli</taxon>
        <taxon>Bacillales</taxon>
        <taxon>Paenibacillaceae</taxon>
        <taxon>Paenibacillus</taxon>
    </lineage>
</organism>
<proteinExistence type="predicted"/>
<gene>
    <name evidence="3" type="ORF">L0M14_08535</name>
</gene>
<evidence type="ECO:0000259" key="2">
    <source>
        <dbReference type="PROSITE" id="PS50995"/>
    </source>
</evidence>
<reference evidence="3 4" key="1">
    <citation type="journal article" date="2024" name="Int. J. Syst. Evol. Microbiol.">
        <title>Paenibacillus hexagrammi sp. nov., a novel bacterium isolated from the gut content of Hexagrammos agrammus.</title>
        <authorList>
            <person name="Jung H.K."/>
            <person name="Kim D.G."/>
            <person name="Zin H."/>
            <person name="Park J."/>
            <person name="Jung H."/>
            <person name="Kim Y.O."/>
            <person name="Kong H.J."/>
            <person name="Kim J.W."/>
            <person name="Kim Y.S."/>
        </authorList>
    </citation>
    <scope>NUCLEOTIDE SEQUENCE [LARGE SCALE GENOMIC DNA]</scope>
    <source>
        <strain evidence="3 4">YPD9-1</strain>
    </source>
</reference>
<dbReference type="PRINTS" id="PR00598">
    <property type="entry name" value="HTHMARR"/>
</dbReference>